<evidence type="ECO:0000313" key="7">
    <source>
        <dbReference type="Proteomes" id="UP001230207"/>
    </source>
</evidence>
<dbReference type="PROSITE" id="PS51000">
    <property type="entry name" value="HTH_DEOR_2"/>
    <property type="match status" value="1"/>
</dbReference>
<dbReference type="EMBL" id="JAUSVF010000001">
    <property type="protein sequence ID" value="MDQ0318068.1"/>
    <property type="molecule type" value="Genomic_DNA"/>
</dbReference>
<evidence type="ECO:0000259" key="5">
    <source>
        <dbReference type="PROSITE" id="PS51000"/>
    </source>
</evidence>
<dbReference type="InterPro" id="IPR037171">
    <property type="entry name" value="NagB/RpiA_transferase-like"/>
</dbReference>
<dbReference type="SMART" id="SM01134">
    <property type="entry name" value="DeoRC"/>
    <property type="match status" value="1"/>
</dbReference>
<dbReference type="InterPro" id="IPR036390">
    <property type="entry name" value="WH_DNA-bd_sf"/>
</dbReference>
<name>A0ABU0BJK7_9HYPH</name>
<evidence type="ECO:0000256" key="1">
    <source>
        <dbReference type="ARBA" id="ARBA00022491"/>
    </source>
</evidence>
<dbReference type="RefSeq" id="WP_307225810.1">
    <property type="nucleotide sequence ID" value="NZ_JAUSVF010000001.1"/>
</dbReference>
<gene>
    <name evidence="6" type="ORF">QO002_000206</name>
</gene>
<dbReference type="PANTHER" id="PTHR30363:SF4">
    <property type="entry name" value="GLYCEROL-3-PHOSPHATE REGULON REPRESSOR"/>
    <property type="match status" value="1"/>
</dbReference>
<evidence type="ECO:0000256" key="3">
    <source>
        <dbReference type="ARBA" id="ARBA00023125"/>
    </source>
</evidence>
<dbReference type="InterPro" id="IPR018356">
    <property type="entry name" value="Tscrpt_reg_HTH_DeoR_CS"/>
</dbReference>
<protein>
    <submittedName>
        <fullName evidence="6">DeoR/GlpR family transcriptional regulator of sugar metabolism</fullName>
    </submittedName>
</protein>
<dbReference type="InterPro" id="IPR050313">
    <property type="entry name" value="Carb_Metab_HTH_regulators"/>
</dbReference>
<evidence type="ECO:0000256" key="4">
    <source>
        <dbReference type="ARBA" id="ARBA00023163"/>
    </source>
</evidence>
<dbReference type="SUPFAM" id="SSF100950">
    <property type="entry name" value="NagB/RpiA/CoA transferase-like"/>
    <property type="match status" value="1"/>
</dbReference>
<dbReference type="InterPro" id="IPR014036">
    <property type="entry name" value="DeoR-like_C"/>
</dbReference>
<keyword evidence="7" id="KW-1185">Reference proteome</keyword>
<dbReference type="PRINTS" id="PR00037">
    <property type="entry name" value="HTHLACR"/>
</dbReference>
<dbReference type="Pfam" id="PF08220">
    <property type="entry name" value="HTH_DeoR"/>
    <property type="match status" value="1"/>
</dbReference>
<keyword evidence="1" id="KW-0678">Repressor</keyword>
<dbReference type="PROSITE" id="PS00894">
    <property type="entry name" value="HTH_DEOR_1"/>
    <property type="match status" value="1"/>
</dbReference>
<accession>A0ABU0BJK7</accession>
<keyword evidence="4" id="KW-0804">Transcription</keyword>
<evidence type="ECO:0000313" key="6">
    <source>
        <dbReference type="EMBL" id="MDQ0318068.1"/>
    </source>
</evidence>
<keyword evidence="2" id="KW-0805">Transcription regulation</keyword>
<sequence>MQTDLLLRQRQAIIQDRLKSSGRVLAVDLAKEFGVSEDTIRRDLREMAAAGLCERVYGGALPLAPGGTSLAKRVAELTDRKQALAVAATSFIRSGMTVFFDASSTNLAIAQALPADIRLVAVTNTPLIAAALLDKIGVEIIVIGGRIDRQVGGAVGSAAQREILALRPDLCILGACGIDVGAGITAFDYEDAAFKRLAAQQSAAVLVAVTADKIGTSAPHAVVPADQCTTLIVEDGASAASLSAFRKIGIDVVLTRDRN</sequence>
<dbReference type="InterPro" id="IPR036388">
    <property type="entry name" value="WH-like_DNA-bd_sf"/>
</dbReference>
<dbReference type="Proteomes" id="UP001230207">
    <property type="component" value="Unassembled WGS sequence"/>
</dbReference>
<dbReference type="Gene3D" id="1.10.10.10">
    <property type="entry name" value="Winged helix-like DNA-binding domain superfamily/Winged helix DNA-binding domain"/>
    <property type="match status" value="1"/>
</dbReference>
<dbReference type="PANTHER" id="PTHR30363">
    <property type="entry name" value="HTH-TYPE TRANSCRIPTIONAL REGULATOR SRLR-RELATED"/>
    <property type="match status" value="1"/>
</dbReference>
<dbReference type="SUPFAM" id="SSF46785">
    <property type="entry name" value="Winged helix' DNA-binding domain"/>
    <property type="match status" value="1"/>
</dbReference>
<reference evidence="6 7" key="1">
    <citation type="submission" date="2023-07" db="EMBL/GenBank/DDBJ databases">
        <title>Genomic Encyclopedia of Type Strains, Phase IV (KMG-IV): sequencing the most valuable type-strain genomes for metagenomic binning, comparative biology and taxonomic classification.</title>
        <authorList>
            <person name="Goeker M."/>
        </authorList>
    </citation>
    <scope>NUCLEOTIDE SEQUENCE [LARGE SCALE GENOMIC DNA]</scope>
    <source>
        <strain evidence="6 7">DSM 1112</strain>
    </source>
</reference>
<comment type="caution">
    <text evidence="6">The sequence shown here is derived from an EMBL/GenBank/DDBJ whole genome shotgun (WGS) entry which is preliminary data.</text>
</comment>
<keyword evidence="3" id="KW-0238">DNA-binding</keyword>
<proteinExistence type="predicted"/>
<dbReference type="SMART" id="SM00420">
    <property type="entry name" value="HTH_DEOR"/>
    <property type="match status" value="1"/>
</dbReference>
<organism evidence="6 7">
    <name type="scientific">Pararhizobium capsulatum DSM 1112</name>
    <dbReference type="NCBI Taxonomy" id="1121113"/>
    <lineage>
        <taxon>Bacteria</taxon>
        <taxon>Pseudomonadati</taxon>
        <taxon>Pseudomonadota</taxon>
        <taxon>Alphaproteobacteria</taxon>
        <taxon>Hyphomicrobiales</taxon>
        <taxon>Rhizobiaceae</taxon>
        <taxon>Rhizobium/Agrobacterium group</taxon>
        <taxon>Pararhizobium</taxon>
    </lineage>
</organism>
<evidence type="ECO:0000256" key="2">
    <source>
        <dbReference type="ARBA" id="ARBA00023015"/>
    </source>
</evidence>
<dbReference type="InterPro" id="IPR001034">
    <property type="entry name" value="DeoR_HTH"/>
</dbReference>
<feature type="domain" description="HTH deoR-type" evidence="5">
    <location>
        <begin position="7"/>
        <end position="62"/>
    </location>
</feature>
<dbReference type="Pfam" id="PF00455">
    <property type="entry name" value="DeoRC"/>
    <property type="match status" value="1"/>
</dbReference>